<organism evidence="2">
    <name type="scientific">Alexandrium catenella</name>
    <name type="common">Red tide dinoflagellate</name>
    <name type="synonym">Gonyaulax catenella</name>
    <dbReference type="NCBI Taxonomy" id="2925"/>
    <lineage>
        <taxon>Eukaryota</taxon>
        <taxon>Sar</taxon>
        <taxon>Alveolata</taxon>
        <taxon>Dinophyceae</taxon>
        <taxon>Gonyaulacales</taxon>
        <taxon>Pyrocystaceae</taxon>
        <taxon>Alexandrium</taxon>
    </lineage>
</organism>
<evidence type="ECO:0000313" key="2">
    <source>
        <dbReference type="EMBL" id="CAD9116949.1"/>
    </source>
</evidence>
<feature type="region of interest" description="Disordered" evidence="1">
    <location>
        <begin position="250"/>
        <end position="271"/>
    </location>
</feature>
<name>A0A7S1LYJ3_ALECA</name>
<feature type="region of interest" description="Disordered" evidence="1">
    <location>
        <begin position="124"/>
        <end position="148"/>
    </location>
</feature>
<sequence>MGSEQAAQMASEAERALKELEPKEERMPHVHLPEQGMPEGIEDKLFEEWAARMAQLEGKAGPHEVTLEEVDELQAIAQEVVDYKERLHQACGYRNKDLKQDRRLHLLEDRLDALAAALLPEFNKPRPAPEAEEAGGAGGAGPSAAELKRRAQHLAAKMVHAHEELTGLSPSEAREVERLLVEIAELKAGMTKAGLAEHEQDRDERVLRRALRVNELRQKEHHDKKHDQHRHKAKHGEELRSELEQLRGDLGAHKQRLRDERGYSHKDLKHDPEVAELEERLAVLHKFGGA</sequence>
<reference evidence="2" key="1">
    <citation type="submission" date="2021-01" db="EMBL/GenBank/DDBJ databases">
        <authorList>
            <person name="Corre E."/>
            <person name="Pelletier E."/>
            <person name="Niang G."/>
            <person name="Scheremetjew M."/>
            <person name="Finn R."/>
            <person name="Kale V."/>
            <person name="Holt S."/>
            <person name="Cochrane G."/>
            <person name="Meng A."/>
            <person name="Brown T."/>
            <person name="Cohen L."/>
        </authorList>
    </citation>
    <scope>NUCLEOTIDE SEQUENCE</scope>
    <source>
        <strain evidence="2">OF101</strain>
    </source>
</reference>
<dbReference type="EMBL" id="HBGE01025453">
    <property type="protein sequence ID" value="CAD9116949.1"/>
    <property type="molecule type" value="Transcribed_RNA"/>
</dbReference>
<feature type="region of interest" description="Disordered" evidence="1">
    <location>
        <begin position="219"/>
        <end position="238"/>
    </location>
</feature>
<proteinExistence type="predicted"/>
<feature type="region of interest" description="Disordered" evidence="1">
    <location>
        <begin position="1"/>
        <end position="38"/>
    </location>
</feature>
<feature type="compositionally biased region" description="Basic residues" evidence="1">
    <location>
        <begin position="222"/>
        <end position="234"/>
    </location>
</feature>
<accession>A0A7S1LYJ3</accession>
<gene>
    <name evidence="2" type="ORF">ACAT0790_LOCUS15315</name>
</gene>
<dbReference type="AlphaFoldDB" id="A0A7S1LYJ3"/>
<feature type="compositionally biased region" description="Low complexity" evidence="1">
    <location>
        <begin position="1"/>
        <end position="11"/>
    </location>
</feature>
<protein>
    <submittedName>
        <fullName evidence="2">Uncharacterized protein</fullName>
    </submittedName>
</protein>
<feature type="compositionally biased region" description="Basic and acidic residues" evidence="1">
    <location>
        <begin position="12"/>
        <end position="32"/>
    </location>
</feature>
<evidence type="ECO:0000256" key="1">
    <source>
        <dbReference type="SAM" id="MobiDB-lite"/>
    </source>
</evidence>